<dbReference type="Proteomes" id="UP000295701">
    <property type="component" value="Unassembled WGS sequence"/>
</dbReference>
<evidence type="ECO:0000313" key="5">
    <source>
        <dbReference type="Proteomes" id="UP000295701"/>
    </source>
</evidence>
<evidence type="ECO:0000313" key="4">
    <source>
        <dbReference type="EMBL" id="TDL81943.1"/>
    </source>
</evidence>
<evidence type="ECO:0000259" key="3">
    <source>
        <dbReference type="Pfam" id="PF04187"/>
    </source>
</evidence>
<name>A0A4R6AKE2_9RHOB</name>
<dbReference type="Pfam" id="PF04187">
    <property type="entry name" value="Cofac_haem_bdg"/>
    <property type="match status" value="1"/>
</dbReference>
<reference evidence="4 5" key="1">
    <citation type="submission" date="2019-03" db="EMBL/GenBank/DDBJ databases">
        <title>Primorskyibacter sp. SS33 isolated from sediments.</title>
        <authorList>
            <person name="Xunke S."/>
        </authorList>
    </citation>
    <scope>NUCLEOTIDE SEQUENCE [LARGE SCALE GENOMIC DNA]</scope>
    <source>
        <strain evidence="4 5">SS33</strain>
    </source>
</reference>
<sequence>MLRLTALCGAILFGVAPAVFSETAADAIPLDAQIVVMGEEHDAPAHHRNQAELIRRMGAGAVVFEMLPEALGPVATRHAGEPADALAARLEWSARGWPDFAIYAPVFAAAHDVGATIHGAEVARDDLRRALDGGAAAAFGTGAARFGLDRALPRDALAGMTAEIAAAHCDLLPETALPGMVEAQRLRDAALAAAAVAAFEAGQHPVAIVTGNGHARRDRGVPALVRQALPEISITAIGQFTEPPEDAPPYDAWLVTEAPPERPVDPCAPLR</sequence>
<dbReference type="SUPFAM" id="SSF159501">
    <property type="entry name" value="EreA/ChaN-like"/>
    <property type="match status" value="1"/>
</dbReference>
<feature type="region of interest" description="Disordered" evidence="1">
    <location>
        <begin position="244"/>
        <end position="271"/>
    </location>
</feature>
<keyword evidence="2" id="KW-0732">Signal</keyword>
<comment type="caution">
    <text evidence="4">The sequence shown here is derived from an EMBL/GenBank/DDBJ whole genome shotgun (WGS) entry which is preliminary data.</text>
</comment>
<keyword evidence="5" id="KW-1185">Reference proteome</keyword>
<dbReference type="OrthoDB" id="9795827at2"/>
<protein>
    <recommendedName>
        <fullName evidence="3">Haem-binding uptake Tiki superfamily ChaN domain-containing protein</fullName>
    </recommendedName>
</protein>
<dbReference type="RefSeq" id="WP_133395892.1">
    <property type="nucleotide sequence ID" value="NZ_SNAA01000003.1"/>
</dbReference>
<organism evidence="4 5">
    <name type="scientific">Palleronia sediminis</name>
    <dbReference type="NCBI Taxonomy" id="2547833"/>
    <lineage>
        <taxon>Bacteria</taxon>
        <taxon>Pseudomonadati</taxon>
        <taxon>Pseudomonadota</taxon>
        <taxon>Alphaproteobacteria</taxon>
        <taxon>Rhodobacterales</taxon>
        <taxon>Roseobacteraceae</taxon>
        <taxon>Palleronia</taxon>
    </lineage>
</organism>
<evidence type="ECO:0000256" key="1">
    <source>
        <dbReference type="SAM" id="MobiDB-lite"/>
    </source>
</evidence>
<accession>A0A4R6AKE2</accession>
<proteinExistence type="predicted"/>
<gene>
    <name evidence="4" type="ORF">E2L08_04630</name>
</gene>
<dbReference type="AlphaFoldDB" id="A0A4R6AKE2"/>
<dbReference type="InterPro" id="IPR007314">
    <property type="entry name" value="Cofac_haem-bd_dom"/>
</dbReference>
<evidence type="ECO:0000256" key="2">
    <source>
        <dbReference type="SAM" id="SignalP"/>
    </source>
</evidence>
<feature type="domain" description="Haem-binding uptake Tiki superfamily ChaN" evidence="3">
    <location>
        <begin position="31"/>
        <end position="224"/>
    </location>
</feature>
<dbReference type="Gene3D" id="3.40.50.11550">
    <property type="match status" value="2"/>
</dbReference>
<dbReference type="CDD" id="cd14727">
    <property type="entry name" value="ChanN-like"/>
    <property type="match status" value="1"/>
</dbReference>
<dbReference type="EMBL" id="SNAA01000003">
    <property type="protein sequence ID" value="TDL81943.1"/>
    <property type="molecule type" value="Genomic_DNA"/>
</dbReference>
<feature type="chain" id="PRO_5020685109" description="Haem-binding uptake Tiki superfamily ChaN domain-containing protein" evidence="2">
    <location>
        <begin position="25"/>
        <end position="271"/>
    </location>
</feature>
<feature type="signal peptide" evidence="2">
    <location>
        <begin position="1"/>
        <end position="24"/>
    </location>
</feature>